<dbReference type="Pfam" id="PF17851">
    <property type="entry name" value="GH43_C2"/>
    <property type="match status" value="1"/>
</dbReference>
<dbReference type="PANTHER" id="PTHR42812">
    <property type="entry name" value="BETA-XYLOSIDASE"/>
    <property type="match status" value="1"/>
</dbReference>
<accession>A0ABQ4MEW4</accession>
<dbReference type="EMBL" id="BOSL01000012">
    <property type="protein sequence ID" value="GIP54539.1"/>
    <property type="molecule type" value="Genomic_DNA"/>
</dbReference>
<protein>
    <submittedName>
        <fullName evidence="6">Beta-xylosidase</fullName>
    </submittedName>
</protein>
<keyword evidence="3 4" id="KW-0326">Glycosidase</keyword>
<comment type="caution">
    <text evidence="6">The sequence shown here is derived from an EMBL/GenBank/DDBJ whole genome shotgun (WGS) entry which is preliminary data.</text>
</comment>
<reference evidence="6 7" key="1">
    <citation type="submission" date="2021-03" db="EMBL/GenBank/DDBJ databases">
        <title>Antimicrobial resistance genes in bacteria isolated from Japanese honey, and their potential for conferring macrolide and lincosamide resistance in the American foulbrood pathogen Paenibacillus larvae.</title>
        <authorList>
            <person name="Okamoto M."/>
            <person name="Kumagai M."/>
            <person name="Kanamori H."/>
            <person name="Takamatsu D."/>
        </authorList>
    </citation>
    <scope>NUCLEOTIDE SEQUENCE [LARGE SCALE GENOMIC DNA]</scope>
    <source>
        <strain evidence="6 7">J42TS3</strain>
    </source>
</reference>
<evidence type="ECO:0000256" key="2">
    <source>
        <dbReference type="ARBA" id="ARBA00022801"/>
    </source>
</evidence>
<dbReference type="Proteomes" id="UP000679992">
    <property type="component" value="Unassembled WGS sequence"/>
</dbReference>
<keyword evidence="2 4" id="KW-0378">Hydrolase</keyword>
<keyword evidence="7" id="KW-1185">Reference proteome</keyword>
<dbReference type="InterPro" id="IPR023296">
    <property type="entry name" value="Glyco_hydro_beta-prop_sf"/>
</dbReference>
<dbReference type="Gene3D" id="2.115.10.20">
    <property type="entry name" value="Glycosyl hydrolase domain, family 43"/>
    <property type="match status" value="1"/>
</dbReference>
<dbReference type="PANTHER" id="PTHR42812:SF12">
    <property type="entry name" value="BETA-XYLOSIDASE-RELATED"/>
    <property type="match status" value="1"/>
</dbReference>
<gene>
    <name evidence="6" type="primary">xynB_2</name>
    <name evidence="6" type="ORF">J42TS3_35740</name>
</gene>
<dbReference type="Gene3D" id="2.60.120.200">
    <property type="match status" value="1"/>
</dbReference>
<evidence type="ECO:0000256" key="4">
    <source>
        <dbReference type="RuleBase" id="RU361187"/>
    </source>
</evidence>
<evidence type="ECO:0000313" key="6">
    <source>
        <dbReference type="EMBL" id="GIP54539.1"/>
    </source>
</evidence>
<feature type="domain" description="Beta-xylosidase C-terminal Concanavalin A-like" evidence="5">
    <location>
        <begin position="323"/>
        <end position="527"/>
    </location>
</feature>
<dbReference type="SUPFAM" id="SSF75005">
    <property type="entry name" value="Arabinanase/levansucrase/invertase"/>
    <property type="match status" value="1"/>
</dbReference>
<evidence type="ECO:0000313" key="7">
    <source>
        <dbReference type="Proteomes" id="UP000679992"/>
    </source>
</evidence>
<dbReference type="Pfam" id="PF04616">
    <property type="entry name" value="Glyco_hydro_43"/>
    <property type="match status" value="1"/>
</dbReference>
<proteinExistence type="inferred from homology"/>
<sequence>MTTIQNPILKGFNPDPSILRVEDDYYIATSTFEWFPGVQIHHSRDLVHWELIGHPLDERRLLDMRGNPNSGGIWAPCLSYHEGVFYLIYTDVKSLAGAFKDTPNYLTTATDIRGPWSDPVYLNSSGFDPSLFHDDDGRKWLVNLIWDHRKNRNPFHGIVLQEYSETEGKLIGPKEVIFKGTELGCTEGPHIYKRNGWYYLMTAEGGTGYEHAVTVARSRSLNGPYEVDPGNPILTSHGDLSLPLQKAGHGSLVETQNGEWYLVHLCSRPLPGLQQSPLGRETAIQKCEWTEDGWIRPVNGQRPQLEVQAPDLHAAPVSIPVDCDHFDEPSLSAAYSTLREPADASWLSLTERPGYLRLYGRQSLNSHFSQSLIAKRIQHFSFEAETAVEFEPEHFQQMAGLICYYNSKNYYYLRISRDEQLGKTLNVLIGDNGAYDEALSEELSVEDWDQCFLKVRIEGDEVQFLASQDRESWMKVGGPLQFGHLSDEYATRHTDGFFTDWGFTGAFVGLCVQDLSGEKKAADFDYFICRSTEEF</sequence>
<dbReference type="SUPFAM" id="SSF49899">
    <property type="entry name" value="Concanavalin A-like lectins/glucanases"/>
    <property type="match status" value="1"/>
</dbReference>
<dbReference type="CDD" id="cd09000">
    <property type="entry name" value="GH43_SXA-like"/>
    <property type="match status" value="1"/>
</dbReference>
<dbReference type="InterPro" id="IPR041542">
    <property type="entry name" value="GH43_C2"/>
</dbReference>
<dbReference type="InterPro" id="IPR006710">
    <property type="entry name" value="Glyco_hydro_43"/>
</dbReference>
<organism evidence="6 7">
    <name type="scientific">Paenibacillus vini</name>
    <dbReference type="NCBI Taxonomy" id="1476024"/>
    <lineage>
        <taxon>Bacteria</taxon>
        <taxon>Bacillati</taxon>
        <taxon>Bacillota</taxon>
        <taxon>Bacilli</taxon>
        <taxon>Bacillales</taxon>
        <taxon>Paenibacillaceae</taxon>
        <taxon>Paenibacillus</taxon>
    </lineage>
</organism>
<comment type="similarity">
    <text evidence="1 4">Belongs to the glycosyl hydrolase 43 family.</text>
</comment>
<evidence type="ECO:0000256" key="1">
    <source>
        <dbReference type="ARBA" id="ARBA00009865"/>
    </source>
</evidence>
<name>A0ABQ4MEW4_9BACL</name>
<evidence type="ECO:0000256" key="3">
    <source>
        <dbReference type="ARBA" id="ARBA00023295"/>
    </source>
</evidence>
<dbReference type="InterPro" id="IPR013320">
    <property type="entry name" value="ConA-like_dom_sf"/>
</dbReference>
<dbReference type="InterPro" id="IPR051795">
    <property type="entry name" value="Glycosyl_Hydrlase_43"/>
</dbReference>
<dbReference type="RefSeq" id="WP_213655806.1">
    <property type="nucleotide sequence ID" value="NZ_BOSL01000012.1"/>
</dbReference>
<evidence type="ECO:0000259" key="5">
    <source>
        <dbReference type="Pfam" id="PF17851"/>
    </source>
</evidence>